<name>A0AAD4NEV1_9BILA</name>
<dbReference type="PANTHER" id="PTHR24637">
    <property type="entry name" value="COLLAGEN"/>
    <property type="match status" value="1"/>
</dbReference>
<keyword evidence="3" id="KW-0812">Transmembrane</keyword>
<dbReference type="EMBL" id="JAKKPZ010000001">
    <property type="protein sequence ID" value="KAI1728063.1"/>
    <property type="molecule type" value="Genomic_DNA"/>
</dbReference>
<keyword evidence="5" id="KW-1185">Reference proteome</keyword>
<dbReference type="Pfam" id="PF01391">
    <property type="entry name" value="Collagen"/>
    <property type="match status" value="2"/>
</dbReference>
<feature type="region of interest" description="Disordered" evidence="2">
    <location>
        <begin position="1"/>
        <end position="28"/>
    </location>
</feature>
<dbReference type="PANTHER" id="PTHR24637:SF421">
    <property type="entry name" value="CUTICLE COLLAGEN DPY-2"/>
    <property type="match status" value="1"/>
</dbReference>
<keyword evidence="3" id="KW-1133">Transmembrane helix</keyword>
<feature type="compositionally biased region" description="Pro residues" evidence="2">
    <location>
        <begin position="1"/>
        <end position="10"/>
    </location>
</feature>
<evidence type="ECO:0000256" key="1">
    <source>
        <dbReference type="ARBA" id="ARBA00022737"/>
    </source>
</evidence>
<organism evidence="4 5">
    <name type="scientific">Ditylenchus destructor</name>
    <dbReference type="NCBI Taxonomy" id="166010"/>
    <lineage>
        <taxon>Eukaryota</taxon>
        <taxon>Metazoa</taxon>
        <taxon>Ecdysozoa</taxon>
        <taxon>Nematoda</taxon>
        <taxon>Chromadorea</taxon>
        <taxon>Rhabditida</taxon>
        <taxon>Tylenchina</taxon>
        <taxon>Tylenchomorpha</taxon>
        <taxon>Sphaerularioidea</taxon>
        <taxon>Anguinidae</taxon>
        <taxon>Anguininae</taxon>
        <taxon>Ditylenchus</taxon>
    </lineage>
</organism>
<evidence type="ECO:0000256" key="2">
    <source>
        <dbReference type="SAM" id="MobiDB-lite"/>
    </source>
</evidence>
<keyword evidence="1" id="KW-0677">Repeat</keyword>
<feature type="region of interest" description="Disordered" evidence="2">
    <location>
        <begin position="345"/>
        <end position="366"/>
    </location>
</feature>
<feature type="transmembrane region" description="Helical" evidence="3">
    <location>
        <begin position="307"/>
        <end position="327"/>
    </location>
</feature>
<evidence type="ECO:0000313" key="4">
    <source>
        <dbReference type="EMBL" id="KAI1728063.1"/>
    </source>
</evidence>
<dbReference type="GO" id="GO:0005581">
    <property type="term" value="C:collagen trimer"/>
    <property type="evidence" value="ECO:0007669"/>
    <property type="project" value="UniProtKB-KW"/>
</dbReference>
<feature type="compositionally biased region" description="Low complexity" evidence="2">
    <location>
        <begin position="73"/>
        <end position="85"/>
    </location>
</feature>
<evidence type="ECO:0000313" key="5">
    <source>
        <dbReference type="Proteomes" id="UP001201812"/>
    </source>
</evidence>
<gene>
    <name evidence="4" type="ORF">DdX_00213</name>
</gene>
<sequence>MQSKPCPPGPAGRKGHPGLPGIPGLPGRDGLNGRDAAFFRNAPFSGCIFCPSGQVGVMGKPGKPGARGRRGSPGHPGRPGHSGIPGMPGEIGHPGERGLTGKPGPTGEPGRNGRKVFRQKGPKGPRGEAGPEGPNGERGRPGLMGPPGVKGIHGPRGISGMDAMNGPPGEPGQPGKNGPDALQHSYMDLCKHNIALYLFDSFIPIVNQPPSSGYRQPILFGPQGNPYSTTYGITKTHSIDAVIHRVHVIASTINDATHIIGEGIKKVGDDATNTVSSFNNRTGILSANLDKTVAISREKLSTLPLTLIYISLICLSVVVVLGVVYLVTVGVQKILQSSYQPVAKNAVSGNSEDPDQSDENNRIGQL</sequence>
<keyword evidence="3" id="KW-0472">Membrane</keyword>
<feature type="region of interest" description="Disordered" evidence="2">
    <location>
        <begin position="59"/>
        <end position="181"/>
    </location>
</feature>
<dbReference type="AlphaFoldDB" id="A0AAD4NEV1"/>
<evidence type="ECO:0000256" key="3">
    <source>
        <dbReference type="SAM" id="Phobius"/>
    </source>
</evidence>
<keyword evidence="4" id="KW-0176">Collagen</keyword>
<reference evidence="4" key="1">
    <citation type="submission" date="2022-01" db="EMBL/GenBank/DDBJ databases">
        <title>Genome Sequence Resource for Two Populations of Ditylenchus destructor, the Migratory Endoparasitic Phytonematode.</title>
        <authorList>
            <person name="Zhang H."/>
            <person name="Lin R."/>
            <person name="Xie B."/>
        </authorList>
    </citation>
    <scope>NUCLEOTIDE SEQUENCE</scope>
    <source>
        <strain evidence="4">BazhouSP</strain>
    </source>
</reference>
<comment type="caution">
    <text evidence="4">The sequence shown here is derived from an EMBL/GenBank/DDBJ whole genome shotgun (WGS) entry which is preliminary data.</text>
</comment>
<feature type="compositionally biased region" description="Basic residues" evidence="2">
    <location>
        <begin position="112"/>
        <end position="123"/>
    </location>
</feature>
<dbReference type="InterPro" id="IPR008160">
    <property type="entry name" value="Collagen"/>
</dbReference>
<protein>
    <submittedName>
        <fullName evidence="4">Cuticle collagen lon-3</fullName>
    </submittedName>
</protein>
<accession>A0AAD4NEV1</accession>
<dbReference type="Proteomes" id="UP001201812">
    <property type="component" value="Unassembled WGS sequence"/>
</dbReference>
<proteinExistence type="predicted"/>